<protein>
    <submittedName>
        <fullName evidence="2">Uncharacterized protein</fullName>
    </submittedName>
</protein>
<keyword evidence="3" id="KW-1185">Reference proteome</keyword>
<dbReference type="Proteomes" id="UP000000311">
    <property type="component" value="Unassembled WGS sequence"/>
</dbReference>
<dbReference type="InParanoid" id="E2AGJ0"/>
<dbReference type="AlphaFoldDB" id="E2AGJ0"/>
<feature type="region of interest" description="Disordered" evidence="1">
    <location>
        <begin position="45"/>
        <end position="64"/>
    </location>
</feature>
<dbReference type="EMBL" id="GL439316">
    <property type="protein sequence ID" value="EFN67447.1"/>
    <property type="molecule type" value="Genomic_DNA"/>
</dbReference>
<gene>
    <name evidence="2" type="ORF">EAG_01777</name>
</gene>
<dbReference type="OrthoDB" id="5969816at2759"/>
<evidence type="ECO:0000313" key="3">
    <source>
        <dbReference type="Proteomes" id="UP000000311"/>
    </source>
</evidence>
<evidence type="ECO:0000313" key="2">
    <source>
        <dbReference type="EMBL" id="EFN67447.1"/>
    </source>
</evidence>
<name>E2AGJ0_CAMFO</name>
<proteinExistence type="predicted"/>
<evidence type="ECO:0000256" key="1">
    <source>
        <dbReference type="SAM" id="MobiDB-lite"/>
    </source>
</evidence>
<accession>E2AGJ0</accession>
<dbReference type="STRING" id="104421.E2AGJ0"/>
<sequence length="739" mass="82190">MTDKQPRLMTMNRFSLSQSLCLNLENLVSPSLAKESGFKNAGMGRQNIFTRNTGEDEGADIPEPSKVHCHNMPQGGSGKSGDTYNQNALEENARTTGPYFDKSASKNVTALLGKTTYLNCRVKNLGNKTIVLASLVLLPENITRKFDSSGNSYKNFGSSIFQQTYWLNLPEFELMQSDFFLSVHRSSSRSTFFRRDHPLSHSRYTSHCGPALMHRADPDVTVYTLRGTRSTNPGTPLPHPHGRSIRSSIIGERCQTNSEARGSTARKSVIQIKRSLKRNTLELLCDPPQSYYDVRISSGVPVFCATDSYPLSMQPCSVLRAMLRAHKPQLSLQLALQDLDRNIAEAARKTTSACYVACGQNATTHPDSDYMDRTMAHSFECPSTIRCRYLIDTSSIREHMSGEGVPLVIFHRTVISVDTDRTMTVRGSAASVLPVAEFFSGVAYLIKRFHILVKEFIATFSSKWTAEMYKTWLDKKMAVPEKAITIARKLSGQILFVQSILLTSRQSSPLELLVAAELMILAKSVLGAFLLFSVLHNPRITLENRQKRISLSFKDEISAPRVLPASIISQKADDGGNIEDEFRRDSFSANPSSTKGNSCFAREFALLHEIEEDEREIESESANADVFSNARVAKTNNAKANILANFGGVTQRDAHTPDIVELLADALNYFDAFVDESQSRIYVLHKQNAKAVYTFSVEIHSICSRSGLQRGQPAPLLNACKETHTAKMDDILGTDYFPP</sequence>
<organism evidence="3">
    <name type="scientific">Camponotus floridanus</name>
    <name type="common">Florida carpenter ant</name>
    <dbReference type="NCBI Taxonomy" id="104421"/>
    <lineage>
        <taxon>Eukaryota</taxon>
        <taxon>Metazoa</taxon>
        <taxon>Ecdysozoa</taxon>
        <taxon>Arthropoda</taxon>
        <taxon>Hexapoda</taxon>
        <taxon>Insecta</taxon>
        <taxon>Pterygota</taxon>
        <taxon>Neoptera</taxon>
        <taxon>Endopterygota</taxon>
        <taxon>Hymenoptera</taxon>
        <taxon>Apocrita</taxon>
        <taxon>Aculeata</taxon>
        <taxon>Formicoidea</taxon>
        <taxon>Formicidae</taxon>
        <taxon>Formicinae</taxon>
        <taxon>Camponotus</taxon>
    </lineage>
</organism>
<reference evidence="2 3" key="1">
    <citation type="journal article" date="2010" name="Science">
        <title>Genomic comparison of the ants Camponotus floridanus and Harpegnathos saltator.</title>
        <authorList>
            <person name="Bonasio R."/>
            <person name="Zhang G."/>
            <person name="Ye C."/>
            <person name="Mutti N.S."/>
            <person name="Fang X."/>
            <person name="Qin N."/>
            <person name="Donahue G."/>
            <person name="Yang P."/>
            <person name="Li Q."/>
            <person name="Li C."/>
            <person name="Zhang P."/>
            <person name="Huang Z."/>
            <person name="Berger S.L."/>
            <person name="Reinberg D."/>
            <person name="Wang J."/>
            <person name="Liebig J."/>
        </authorList>
    </citation>
    <scope>NUCLEOTIDE SEQUENCE [LARGE SCALE GENOMIC DNA]</scope>
    <source>
        <strain evidence="3">C129</strain>
    </source>
</reference>